<dbReference type="WBParaSite" id="Minc3s03145g32946">
    <property type="protein sequence ID" value="Minc3s03145g32946"/>
    <property type="gene ID" value="Minc3s03145g32946"/>
</dbReference>
<dbReference type="Proteomes" id="UP000887563">
    <property type="component" value="Unplaced"/>
</dbReference>
<feature type="region of interest" description="Disordered" evidence="1">
    <location>
        <begin position="80"/>
        <end position="110"/>
    </location>
</feature>
<dbReference type="AlphaFoldDB" id="A0A914MYP4"/>
<evidence type="ECO:0000313" key="2">
    <source>
        <dbReference type="Proteomes" id="UP000887563"/>
    </source>
</evidence>
<keyword evidence="2" id="KW-1185">Reference proteome</keyword>
<accession>A0A914MYP4</accession>
<sequence length="130" mass="15098">MEKYMVMLPYSCRRRSTNSGWVSAALIQERAIWLSLHRWKPAILRFNSFFANSIPLTPIRIAKSSIRGIVSVFPPLSEYPHLSDPQKSHPQRSHPQKLRPQETHPQRSRPQKSVFKCLVLKSHILICRAT</sequence>
<organism evidence="2 3">
    <name type="scientific">Meloidogyne incognita</name>
    <name type="common">Southern root-knot nematode worm</name>
    <name type="synonym">Oxyuris incognita</name>
    <dbReference type="NCBI Taxonomy" id="6306"/>
    <lineage>
        <taxon>Eukaryota</taxon>
        <taxon>Metazoa</taxon>
        <taxon>Ecdysozoa</taxon>
        <taxon>Nematoda</taxon>
        <taxon>Chromadorea</taxon>
        <taxon>Rhabditida</taxon>
        <taxon>Tylenchina</taxon>
        <taxon>Tylenchomorpha</taxon>
        <taxon>Tylenchoidea</taxon>
        <taxon>Meloidogynidae</taxon>
        <taxon>Meloidogyninae</taxon>
        <taxon>Meloidogyne</taxon>
        <taxon>Meloidogyne incognita group</taxon>
    </lineage>
</organism>
<proteinExistence type="predicted"/>
<name>A0A914MYP4_MELIC</name>
<evidence type="ECO:0000256" key="1">
    <source>
        <dbReference type="SAM" id="MobiDB-lite"/>
    </source>
</evidence>
<protein>
    <submittedName>
        <fullName evidence="3">Uncharacterized protein</fullName>
    </submittedName>
</protein>
<reference evidence="3" key="1">
    <citation type="submission" date="2022-11" db="UniProtKB">
        <authorList>
            <consortium name="WormBaseParasite"/>
        </authorList>
    </citation>
    <scope>IDENTIFICATION</scope>
</reference>
<evidence type="ECO:0000313" key="3">
    <source>
        <dbReference type="WBParaSite" id="Minc3s03145g32946"/>
    </source>
</evidence>